<evidence type="ECO:0000256" key="3">
    <source>
        <dbReference type="ARBA" id="ARBA00022692"/>
    </source>
</evidence>
<comment type="subcellular location">
    <subcellularLocation>
        <location evidence="1">Cell membrane</location>
        <topology evidence="1">Multi-pass membrane protein</topology>
    </subcellularLocation>
</comment>
<accession>A0A6A4VRL7</accession>
<keyword evidence="6" id="KW-0675">Receptor</keyword>
<keyword evidence="3 7" id="KW-0812">Transmembrane</keyword>
<evidence type="ECO:0000256" key="7">
    <source>
        <dbReference type="SAM" id="Phobius"/>
    </source>
</evidence>
<feature type="transmembrane region" description="Helical" evidence="7">
    <location>
        <begin position="37"/>
        <end position="58"/>
    </location>
</feature>
<dbReference type="PANTHER" id="PTHR21421:SF29">
    <property type="entry name" value="GUSTATORY RECEPTOR 5A FOR TREHALOSE-RELATED"/>
    <property type="match status" value="1"/>
</dbReference>
<dbReference type="OrthoDB" id="6401150at2759"/>
<protein>
    <recommendedName>
        <fullName evidence="10">Gustatory receptor</fullName>
    </recommendedName>
</protein>
<evidence type="ECO:0000256" key="5">
    <source>
        <dbReference type="ARBA" id="ARBA00023136"/>
    </source>
</evidence>
<dbReference type="InterPro" id="IPR013604">
    <property type="entry name" value="7TM_chemorcpt"/>
</dbReference>
<evidence type="ECO:0000256" key="1">
    <source>
        <dbReference type="ARBA" id="ARBA00004651"/>
    </source>
</evidence>
<evidence type="ECO:0000256" key="4">
    <source>
        <dbReference type="ARBA" id="ARBA00022989"/>
    </source>
</evidence>
<comment type="caution">
    <text evidence="8">The sequence shown here is derived from an EMBL/GenBank/DDBJ whole genome shotgun (WGS) entry which is preliminary data.</text>
</comment>
<dbReference type="Proteomes" id="UP000440578">
    <property type="component" value="Unassembled WGS sequence"/>
</dbReference>
<name>A0A6A4VRL7_AMPAM</name>
<evidence type="ECO:0000313" key="9">
    <source>
        <dbReference type="Proteomes" id="UP000440578"/>
    </source>
</evidence>
<organism evidence="8 9">
    <name type="scientific">Amphibalanus amphitrite</name>
    <name type="common">Striped barnacle</name>
    <name type="synonym">Balanus amphitrite</name>
    <dbReference type="NCBI Taxonomy" id="1232801"/>
    <lineage>
        <taxon>Eukaryota</taxon>
        <taxon>Metazoa</taxon>
        <taxon>Ecdysozoa</taxon>
        <taxon>Arthropoda</taxon>
        <taxon>Crustacea</taxon>
        <taxon>Multicrustacea</taxon>
        <taxon>Cirripedia</taxon>
        <taxon>Thoracica</taxon>
        <taxon>Thoracicalcarea</taxon>
        <taxon>Balanomorpha</taxon>
        <taxon>Balanoidea</taxon>
        <taxon>Balanidae</taxon>
        <taxon>Amphibalaninae</taxon>
        <taxon>Amphibalanus</taxon>
    </lineage>
</organism>
<dbReference type="GO" id="GO:0038023">
    <property type="term" value="F:signaling receptor activity"/>
    <property type="evidence" value="ECO:0007669"/>
    <property type="project" value="UniProtKB-ARBA"/>
</dbReference>
<keyword evidence="2" id="KW-1003">Cell membrane</keyword>
<evidence type="ECO:0000256" key="6">
    <source>
        <dbReference type="ARBA" id="ARBA00023170"/>
    </source>
</evidence>
<evidence type="ECO:0000256" key="2">
    <source>
        <dbReference type="ARBA" id="ARBA00022475"/>
    </source>
</evidence>
<dbReference type="AlphaFoldDB" id="A0A6A4VRL7"/>
<dbReference type="Pfam" id="PF08395">
    <property type="entry name" value="7tm_7"/>
    <property type="match status" value="1"/>
</dbReference>
<keyword evidence="9" id="KW-1185">Reference proteome</keyword>
<dbReference type="GO" id="GO:0051606">
    <property type="term" value="P:detection of stimulus"/>
    <property type="evidence" value="ECO:0007669"/>
    <property type="project" value="UniProtKB-ARBA"/>
</dbReference>
<evidence type="ECO:0000313" key="8">
    <source>
        <dbReference type="EMBL" id="KAF0292708.1"/>
    </source>
</evidence>
<feature type="transmembrane region" description="Helical" evidence="7">
    <location>
        <begin position="121"/>
        <end position="140"/>
    </location>
</feature>
<feature type="transmembrane region" description="Helical" evidence="7">
    <location>
        <begin position="64"/>
        <end position="89"/>
    </location>
</feature>
<keyword evidence="4 7" id="KW-1133">Transmembrane helix</keyword>
<sequence length="470" mass="51892">MTGERRHSTLLRLSLGTCGVLTLTGLHQLSPGRAWRLATALPLGCFIVLLLSAAASYLLELHTIWEALVASNVLNFLLKSGIVLVTFVAQRAGLRRLQAQLETLEGRAGPRAAGAGMLDQLQAVFFWTLAITFLVLWIFYERATSHEHENHYFVISWASEVLNSPPWTYARYGFQLFVLFIGTCFMGAFDSCYFLWMKAAVFHLRVIRSTLQECCQSRATDDVEAGAVPKTAARVDGHRSWTGDGKSVTGTDGAPSANWRLKLWSGAVGDQKVTPGATLLLTAPAIKTLHDPSGQHDGGDISATTLQELSDYYDDVCRYVTSVNQVTGLPSFVVHASTLMNILLDCYLVLRQVLHLDGANTAHVLSYSLELCLFVYRLSAYSLGGDAVSQESVALRRQLLDVPWRRLTAQTSRQRDELLSKLQMPLAVVPLGFFTMKKGNLLSMTGLFLTYFVIIIQMVQMAGVDKSQHP</sequence>
<feature type="transmembrane region" description="Helical" evidence="7">
    <location>
        <begin position="172"/>
        <end position="196"/>
    </location>
</feature>
<proteinExistence type="predicted"/>
<feature type="transmembrane region" description="Helical" evidence="7">
    <location>
        <begin position="441"/>
        <end position="462"/>
    </location>
</feature>
<dbReference type="PANTHER" id="PTHR21421">
    <property type="entry name" value="GUSTATORY RECEPTOR"/>
    <property type="match status" value="1"/>
</dbReference>
<dbReference type="EMBL" id="VIIS01001799">
    <property type="protein sequence ID" value="KAF0292708.1"/>
    <property type="molecule type" value="Genomic_DNA"/>
</dbReference>
<dbReference type="GO" id="GO:0050909">
    <property type="term" value="P:sensory perception of taste"/>
    <property type="evidence" value="ECO:0007669"/>
    <property type="project" value="InterPro"/>
</dbReference>
<evidence type="ECO:0008006" key="10">
    <source>
        <dbReference type="Google" id="ProtNLM"/>
    </source>
</evidence>
<keyword evidence="5 7" id="KW-0472">Membrane</keyword>
<reference evidence="8 9" key="1">
    <citation type="submission" date="2019-07" db="EMBL/GenBank/DDBJ databases">
        <title>Draft genome assembly of a fouling barnacle, Amphibalanus amphitrite (Darwin, 1854): The first reference genome for Thecostraca.</title>
        <authorList>
            <person name="Kim W."/>
        </authorList>
    </citation>
    <scope>NUCLEOTIDE SEQUENCE [LARGE SCALE GENOMIC DNA]</scope>
    <source>
        <strain evidence="8">SNU_AA5</strain>
        <tissue evidence="8">Soma without cirri and trophi</tissue>
    </source>
</reference>
<gene>
    <name evidence="8" type="ORF">FJT64_009327</name>
</gene>
<dbReference type="GO" id="GO:0005886">
    <property type="term" value="C:plasma membrane"/>
    <property type="evidence" value="ECO:0007669"/>
    <property type="project" value="UniProtKB-SubCell"/>
</dbReference>